<evidence type="ECO:0000256" key="1">
    <source>
        <dbReference type="SAM" id="MobiDB-lite"/>
    </source>
</evidence>
<evidence type="ECO:0000259" key="3">
    <source>
        <dbReference type="Pfam" id="PF13473"/>
    </source>
</evidence>
<evidence type="ECO:0000256" key="2">
    <source>
        <dbReference type="SAM" id="SignalP"/>
    </source>
</evidence>
<proteinExistence type="predicted"/>
<feature type="signal peptide" evidence="2">
    <location>
        <begin position="1"/>
        <end position="44"/>
    </location>
</feature>
<name>A0A9X3DZW8_9HYPH</name>
<evidence type="ECO:0000313" key="4">
    <source>
        <dbReference type="EMBL" id="MCX5568694.1"/>
    </source>
</evidence>
<sequence>MRACITPRPIARKESASRSPQPRRSLVALPTLLLWLATAPAALAAGNAATVEIQNFTFTPAELTVKAGTTVTWVNHDDVPHLVAATDKSFRSPPLDTDEQFSFTFEKSGKLAYFCALHPRMTGTIVVTKGK</sequence>
<dbReference type="EMBL" id="JAPKNK010000002">
    <property type="protein sequence ID" value="MCX5568694.1"/>
    <property type="molecule type" value="Genomic_DNA"/>
</dbReference>
<dbReference type="Gene3D" id="2.60.40.420">
    <property type="entry name" value="Cupredoxins - blue copper proteins"/>
    <property type="match status" value="1"/>
</dbReference>
<gene>
    <name evidence="4" type="ORF">OSH07_05780</name>
</gene>
<keyword evidence="5" id="KW-1185">Reference proteome</keyword>
<dbReference type="PANTHER" id="PTHR36507:SF1">
    <property type="entry name" value="BLL1555 PROTEIN"/>
    <property type="match status" value="1"/>
</dbReference>
<dbReference type="RefSeq" id="WP_266337665.1">
    <property type="nucleotide sequence ID" value="NZ_JAPKNK010000002.1"/>
</dbReference>
<feature type="domain" description="EfeO-type cupredoxin-like" evidence="3">
    <location>
        <begin position="31"/>
        <end position="127"/>
    </location>
</feature>
<dbReference type="Proteomes" id="UP001144805">
    <property type="component" value="Unassembled WGS sequence"/>
</dbReference>
<comment type="caution">
    <text evidence="4">The sequence shown here is derived from an EMBL/GenBank/DDBJ whole genome shotgun (WGS) entry which is preliminary data.</text>
</comment>
<keyword evidence="2" id="KW-0732">Signal</keyword>
<dbReference type="AlphaFoldDB" id="A0A9X3DZW8"/>
<dbReference type="InterPro" id="IPR035668">
    <property type="entry name" value="Amicyanin"/>
</dbReference>
<feature type="region of interest" description="Disordered" evidence="1">
    <location>
        <begin position="1"/>
        <end position="22"/>
    </location>
</feature>
<dbReference type="SUPFAM" id="SSF49503">
    <property type="entry name" value="Cupredoxins"/>
    <property type="match status" value="1"/>
</dbReference>
<protein>
    <submittedName>
        <fullName evidence="4">Cupredoxin family copper-binding protein</fullName>
    </submittedName>
</protein>
<accession>A0A9X3DZW8</accession>
<reference evidence="4" key="1">
    <citation type="submission" date="2022-11" db="EMBL/GenBank/DDBJ databases">
        <title>Biodiversity and phylogenetic relationships of bacteria.</title>
        <authorList>
            <person name="Machado R.A.R."/>
            <person name="Bhat A."/>
            <person name="Loulou A."/>
            <person name="Kallel S."/>
        </authorList>
    </citation>
    <scope>NUCLEOTIDE SEQUENCE</scope>
    <source>
        <strain evidence="4">K-TC2</strain>
    </source>
</reference>
<dbReference type="InterPro" id="IPR008972">
    <property type="entry name" value="Cupredoxin"/>
</dbReference>
<organism evidence="4 5">
    <name type="scientific">Kaistia nematophila</name>
    <dbReference type="NCBI Taxonomy" id="2994654"/>
    <lineage>
        <taxon>Bacteria</taxon>
        <taxon>Pseudomonadati</taxon>
        <taxon>Pseudomonadota</taxon>
        <taxon>Alphaproteobacteria</taxon>
        <taxon>Hyphomicrobiales</taxon>
        <taxon>Kaistiaceae</taxon>
        <taxon>Kaistia</taxon>
    </lineage>
</organism>
<dbReference type="CDD" id="cd13921">
    <property type="entry name" value="Amicyanin"/>
    <property type="match status" value="1"/>
</dbReference>
<dbReference type="InterPro" id="IPR028096">
    <property type="entry name" value="EfeO_Cupredoxin"/>
</dbReference>
<feature type="chain" id="PRO_5040790397" evidence="2">
    <location>
        <begin position="45"/>
        <end position="131"/>
    </location>
</feature>
<evidence type="ECO:0000313" key="5">
    <source>
        <dbReference type="Proteomes" id="UP001144805"/>
    </source>
</evidence>
<dbReference type="PANTHER" id="PTHR36507">
    <property type="entry name" value="BLL1555 PROTEIN"/>
    <property type="match status" value="1"/>
</dbReference>
<dbReference type="Pfam" id="PF13473">
    <property type="entry name" value="Cupredoxin_1"/>
    <property type="match status" value="1"/>
</dbReference>
<dbReference type="InterPro" id="IPR052721">
    <property type="entry name" value="ET_Amicyanin"/>
</dbReference>